<dbReference type="SUPFAM" id="SSF82607">
    <property type="entry name" value="YbaB-like"/>
    <property type="match status" value="1"/>
</dbReference>
<keyword evidence="2" id="KW-1185">Reference proteome</keyword>
<dbReference type="AlphaFoldDB" id="A0A543CGS0"/>
<gene>
    <name evidence="1" type="ORF">FB559_1822</name>
</gene>
<dbReference type="Proteomes" id="UP000316096">
    <property type="component" value="Unassembled WGS sequence"/>
</dbReference>
<sequence length="135" mass="14945">MERSVEQAAGMMRPLQEAMDRFAEITGEGEGADGLIHAAVEASGRVKAVTFNPRIKRLDEKALAGEIVAAVQAAQKDAANKRQEMLTEAIGDSIPFAKNFGVDKALEQIQQIEESFSRSMKQHVEELERIQRTFE</sequence>
<reference evidence="1 2" key="1">
    <citation type="submission" date="2019-06" db="EMBL/GenBank/DDBJ databases">
        <title>Sequencing the genomes of 1000 actinobacteria strains.</title>
        <authorList>
            <person name="Klenk H.-P."/>
        </authorList>
    </citation>
    <scope>NUCLEOTIDE SEQUENCE [LARGE SCALE GENOMIC DNA]</scope>
    <source>
        <strain evidence="1 2">DSM 102200</strain>
    </source>
</reference>
<proteinExistence type="predicted"/>
<dbReference type="InterPro" id="IPR036894">
    <property type="entry name" value="YbaB-like_sf"/>
</dbReference>
<dbReference type="Pfam" id="PF02575">
    <property type="entry name" value="YbaB_DNA_bd"/>
    <property type="match status" value="1"/>
</dbReference>
<dbReference type="Gene3D" id="3.30.1310.10">
    <property type="entry name" value="Nucleoid-associated protein YbaB-like domain"/>
    <property type="match status" value="1"/>
</dbReference>
<organism evidence="1 2">
    <name type="scientific">Actinoallomurus bryophytorum</name>
    <dbReference type="NCBI Taxonomy" id="1490222"/>
    <lineage>
        <taxon>Bacteria</taxon>
        <taxon>Bacillati</taxon>
        <taxon>Actinomycetota</taxon>
        <taxon>Actinomycetes</taxon>
        <taxon>Streptosporangiales</taxon>
        <taxon>Thermomonosporaceae</taxon>
        <taxon>Actinoallomurus</taxon>
    </lineage>
</organism>
<accession>A0A543CGS0</accession>
<dbReference type="GO" id="GO:0003677">
    <property type="term" value="F:DNA binding"/>
    <property type="evidence" value="ECO:0007669"/>
    <property type="project" value="UniProtKB-KW"/>
</dbReference>
<evidence type="ECO:0000313" key="2">
    <source>
        <dbReference type="Proteomes" id="UP000316096"/>
    </source>
</evidence>
<dbReference type="EMBL" id="VFOZ01000001">
    <property type="protein sequence ID" value="TQL96296.1"/>
    <property type="molecule type" value="Genomic_DNA"/>
</dbReference>
<dbReference type="InterPro" id="IPR004401">
    <property type="entry name" value="YbaB/EbfC"/>
</dbReference>
<keyword evidence="1" id="KW-0238">DNA-binding</keyword>
<protein>
    <submittedName>
        <fullName evidence="1">DNA-binding protein YbaB</fullName>
    </submittedName>
</protein>
<evidence type="ECO:0000313" key="1">
    <source>
        <dbReference type="EMBL" id="TQL96296.1"/>
    </source>
</evidence>
<comment type="caution">
    <text evidence="1">The sequence shown here is derived from an EMBL/GenBank/DDBJ whole genome shotgun (WGS) entry which is preliminary data.</text>
</comment>
<name>A0A543CGS0_9ACTN</name>